<dbReference type="Pfam" id="PF01152">
    <property type="entry name" value="Bac_globin"/>
    <property type="match status" value="1"/>
</dbReference>
<dbReference type="GO" id="GO:0019825">
    <property type="term" value="F:oxygen binding"/>
    <property type="evidence" value="ECO:0007669"/>
    <property type="project" value="InterPro"/>
</dbReference>
<gene>
    <name evidence="5" type="ORF">EV696_102246</name>
</gene>
<dbReference type="GO" id="GO:0020037">
    <property type="term" value="F:heme binding"/>
    <property type="evidence" value="ECO:0007669"/>
    <property type="project" value="InterPro"/>
</dbReference>
<keyword evidence="3" id="KW-0479">Metal-binding</keyword>
<dbReference type="RefSeq" id="WP_157591227.1">
    <property type="nucleotide sequence ID" value="NZ_CP037953.1"/>
</dbReference>
<evidence type="ECO:0000313" key="6">
    <source>
        <dbReference type="Proteomes" id="UP000295375"/>
    </source>
</evidence>
<evidence type="ECO:0000256" key="1">
    <source>
        <dbReference type="ARBA" id="ARBA00022448"/>
    </source>
</evidence>
<dbReference type="Gene3D" id="1.10.490.10">
    <property type="entry name" value="Globins"/>
    <property type="match status" value="1"/>
</dbReference>
<proteinExistence type="predicted"/>
<organism evidence="5 6">
    <name type="scientific">Permianibacter aggregans</name>
    <dbReference type="NCBI Taxonomy" id="1510150"/>
    <lineage>
        <taxon>Bacteria</taxon>
        <taxon>Pseudomonadati</taxon>
        <taxon>Pseudomonadota</taxon>
        <taxon>Gammaproteobacteria</taxon>
        <taxon>Pseudomonadales</taxon>
        <taxon>Pseudomonadaceae</taxon>
        <taxon>Permianibacter</taxon>
    </lineage>
</organism>
<name>A0A4R6UXB6_9GAMM</name>
<sequence>MTNACAATGNVLAEKLGRERVARIVHHFYARVREHPRLKVPFLQHVQDWPQHEAIISHFWWVMLGGEKYLDYRYALPSKHHEAGFTPELLQDWLALFNSTLADFLDDEDRAAWMVHAERIGQSLMHFHHHPPSALLLGNLAKEL</sequence>
<dbReference type="AlphaFoldDB" id="A0A4R6UXB6"/>
<keyword evidence="6" id="KW-1185">Reference proteome</keyword>
<evidence type="ECO:0000256" key="3">
    <source>
        <dbReference type="ARBA" id="ARBA00022723"/>
    </source>
</evidence>
<keyword evidence="2" id="KW-0349">Heme</keyword>
<dbReference type="CDD" id="cd08916">
    <property type="entry name" value="TrHb3_P"/>
    <property type="match status" value="1"/>
</dbReference>
<evidence type="ECO:0000313" key="5">
    <source>
        <dbReference type="EMBL" id="TDQ50563.1"/>
    </source>
</evidence>
<dbReference type="InterPro" id="IPR009050">
    <property type="entry name" value="Globin-like_sf"/>
</dbReference>
<evidence type="ECO:0000256" key="4">
    <source>
        <dbReference type="ARBA" id="ARBA00023004"/>
    </source>
</evidence>
<protein>
    <submittedName>
        <fullName evidence="5">Hemoglobin</fullName>
    </submittedName>
</protein>
<dbReference type="Proteomes" id="UP000295375">
    <property type="component" value="Unassembled WGS sequence"/>
</dbReference>
<dbReference type="SUPFAM" id="SSF46458">
    <property type="entry name" value="Globin-like"/>
    <property type="match status" value="1"/>
</dbReference>
<dbReference type="InterPro" id="IPR012292">
    <property type="entry name" value="Globin/Proto"/>
</dbReference>
<evidence type="ECO:0000256" key="2">
    <source>
        <dbReference type="ARBA" id="ARBA00022617"/>
    </source>
</evidence>
<dbReference type="EMBL" id="SNYM01000002">
    <property type="protein sequence ID" value="TDQ50563.1"/>
    <property type="molecule type" value="Genomic_DNA"/>
</dbReference>
<dbReference type="GO" id="GO:0046872">
    <property type="term" value="F:metal ion binding"/>
    <property type="evidence" value="ECO:0007669"/>
    <property type="project" value="UniProtKB-KW"/>
</dbReference>
<accession>A0A4R6UXB6</accession>
<keyword evidence="4" id="KW-0408">Iron</keyword>
<comment type="caution">
    <text evidence="5">The sequence shown here is derived from an EMBL/GenBank/DDBJ whole genome shotgun (WGS) entry which is preliminary data.</text>
</comment>
<dbReference type="InterPro" id="IPR001486">
    <property type="entry name" value="Hemoglobin_trunc"/>
</dbReference>
<reference evidence="5 6" key="1">
    <citation type="submission" date="2019-03" db="EMBL/GenBank/DDBJ databases">
        <title>Genomic Encyclopedia of Type Strains, Phase IV (KMG-IV): sequencing the most valuable type-strain genomes for metagenomic binning, comparative biology and taxonomic classification.</title>
        <authorList>
            <person name="Goeker M."/>
        </authorList>
    </citation>
    <scope>NUCLEOTIDE SEQUENCE [LARGE SCALE GENOMIC DNA]</scope>
    <source>
        <strain evidence="5 6">DSM 103792</strain>
    </source>
</reference>
<keyword evidence="1" id="KW-0813">Transport</keyword>